<evidence type="ECO:0000259" key="17">
    <source>
        <dbReference type="Pfam" id="PF00905"/>
    </source>
</evidence>
<dbReference type="InterPro" id="IPR001460">
    <property type="entry name" value="PCN-bd_Tpept"/>
</dbReference>
<comment type="catalytic activity">
    <reaction evidence="16">
        <text>Preferential cleavage: (Ac)2-L-Lys-D-Ala-|-D-Ala. Also transpeptidation of peptidyl-alanyl moieties that are N-acyl substituents of D-alanine.</text>
        <dbReference type="EC" id="3.4.16.4"/>
    </reaction>
</comment>
<accession>L0H0Q4</accession>
<dbReference type="EC" id="3.4.16.4" evidence="16"/>
<evidence type="ECO:0000256" key="9">
    <source>
        <dbReference type="ARBA" id="ARBA00022960"/>
    </source>
</evidence>
<comment type="similarity">
    <text evidence="16">Belongs to the transpeptidase family. FtsI subfamily.</text>
</comment>
<keyword evidence="11 16" id="KW-1133">Transmembrane helix</keyword>
<evidence type="ECO:0000256" key="3">
    <source>
        <dbReference type="ARBA" id="ARBA00022519"/>
    </source>
</evidence>
<feature type="domain" description="Penicillin-binding protein transpeptidase" evidence="17">
    <location>
        <begin position="261"/>
        <end position="560"/>
    </location>
</feature>
<dbReference type="PANTHER" id="PTHR30627">
    <property type="entry name" value="PEPTIDOGLYCAN D,D-TRANSPEPTIDASE"/>
    <property type="match status" value="1"/>
</dbReference>
<evidence type="ECO:0000256" key="4">
    <source>
        <dbReference type="ARBA" id="ARBA00022618"/>
    </source>
</evidence>
<comment type="function">
    <text evidence="16">Catalyzes cross-linking of the peptidoglycan cell wall at the division septum.</text>
</comment>
<evidence type="ECO:0000256" key="10">
    <source>
        <dbReference type="ARBA" id="ARBA00022984"/>
    </source>
</evidence>
<dbReference type="GO" id="GO:0005886">
    <property type="term" value="C:plasma membrane"/>
    <property type="evidence" value="ECO:0007669"/>
    <property type="project" value="UniProtKB-SubCell"/>
</dbReference>
<dbReference type="HAMAP" id="MF_02080">
    <property type="entry name" value="FtsI_transpept"/>
    <property type="match status" value="1"/>
</dbReference>
<evidence type="ECO:0000256" key="12">
    <source>
        <dbReference type="ARBA" id="ARBA00023136"/>
    </source>
</evidence>
<dbReference type="GO" id="GO:0043093">
    <property type="term" value="P:FtsZ-dependent cytokinesis"/>
    <property type="evidence" value="ECO:0007669"/>
    <property type="project" value="UniProtKB-UniRule"/>
</dbReference>
<dbReference type="Proteomes" id="UP000010816">
    <property type="component" value="Chromosome"/>
</dbReference>
<dbReference type="UniPathway" id="UPA00219"/>
<comment type="pathway">
    <text evidence="16">Cell wall biogenesis; peptidoglycan biosynthesis.</text>
</comment>
<dbReference type="InterPro" id="IPR050515">
    <property type="entry name" value="Beta-lactam/transpept"/>
</dbReference>
<dbReference type="Pfam" id="PF03717">
    <property type="entry name" value="PBP_dimer"/>
    <property type="match status" value="1"/>
</dbReference>
<dbReference type="Gene3D" id="3.30.450.330">
    <property type="match status" value="1"/>
</dbReference>
<evidence type="ECO:0000256" key="7">
    <source>
        <dbReference type="ARBA" id="ARBA00022692"/>
    </source>
</evidence>
<evidence type="ECO:0000256" key="8">
    <source>
        <dbReference type="ARBA" id="ARBA00022801"/>
    </source>
</evidence>
<dbReference type="GO" id="GO:0008360">
    <property type="term" value="P:regulation of cell shape"/>
    <property type="evidence" value="ECO:0007669"/>
    <property type="project" value="UniProtKB-KW"/>
</dbReference>
<evidence type="ECO:0000256" key="16">
    <source>
        <dbReference type="HAMAP-Rule" id="MF_02080"/>
    </source>
</evidence>
<dbReference type="GO" id="GO:0071555">
    <property type="term" value="P:cell wall organization"/>
    <property type="evidence" value="ECO:0007669"/>
    <property type="project" value="UniProtKB-KW"/>
</dbReference>
<evidence type="ECO:0000313" key="20">
    <source>
        <dbReference type="Proteomes" id="UP000010816"/>
    </source>
</evidence>
<feature type="active site" description="Acyl-ester intermediate" evidence="16">
    <location>
        <position position="308"/>
    </location>
</feature>
<keyword evidence="6 16" id="KW-0645">Protease</keyword>
<sequence>MAAAKGRKRARRALTVKAPNYGLRRQTVLAIMLAMVTVTVAGAFYRQVIETDFLQSEGARRYLRESQIPARRGMILDRNGEPLAVSTPVATLWADPQLLVQQREHIAALAKALDLDPVRLRERLAANEARRFMYLKRRVNPREADAVAALVERAGLTGIGTETEYRRFYPGAEVFGHVVGFTNVDDHGQEGIERAFDKSLRAHPGRRRVIQDGLHNQVAELEQVSAPRDGQDLALSLDRRLQFIAYRELKRAVEENQAIGGSAVILDVASGEILAMVNQPGYNPNAVRGDDGARRRNRALTDVFEPGSSMKPFVVALALERGLVGPNTPIDTHPGSLAVGRYRVRDVHDYGLIDTTKIITKSSNVGITKLALRIDRATMWQFYDRLGFGAGTRCGFPGESDGVLPPYEGWSEFEQATLAFGYGLSTTTLQLARAYAVIAADGVRRPVTLLKSDGRPRDEVRVMGSTTARQVRAMMETVVSAEGTGRRAGIDGYRVAGKTGTAKKSMGRQGYSARHYQAVFAGMVPAGAPRFVMVVMVDEPHGKYYYGGLVAAPVFANVMESALRLYNVPPDDPTHSLLLAATAEGAQ</sequence>
<keyword evidence="7 16" id="KW-0812">Transmembrane</keyword>
<feature type="domain" description="Penicillin-binding protein dimerisation" evidence="18">
    <location>
        <begin position="68"/>
        <end position="220"/>
    </location>
</feature>
<dbReference type="PATRIC" id="fig|765912.4.peg.3048"/>
<evidence type="ECO:0000313" key="19">
    <source>
        <dbReference type="EMBL" id="AGA91801.1"/>
    </source>
</evidence>
<evidence type="ECO:0000256" key="13">
    <source>
        <dbReference type="ARBA" id="ARBA00023210"/>
    </source>
</evidence>
<dbReference type="SUPFAM" id="SSF56519">
    <property type="entry name" value="Penicillin binding protein dimerisation domain"/>
    <property type="match status" value="1"/>
</dbReference>
<dbReference type="Gene3D" id="3.40.710.10">
    <property type="entry name" value="DD-peptidase/beta-lactamase superfamily"/>
    <property type="match status" value="1"/>
</dbReference>
<dbReference type="GO" id="GO:0008955">
    <property type="term" value="F:peptidoglycan glycosyltransferase activity"/>
    <property type="evidence" value="ECO:0007669"/>
    <property type="project" value="InterPro"/>
</dbReference>
<dbReference type="eggNOG" id="COG0768">
    <property type="taxonomic scope" value="Bacteria"/>
</dbReference>
<evidence type="ECO:0000259" key="18">
    <source>
        <dbReference type="Pfam" id="PF03717"/>
    </source>
</evidence>
<reference evidence="19 20" key="1">
    <citation type="submission" date="2011-09" db="EMBL/GenBank/DDBJ databases">
        <title>Complete sequence of chromosome of Thioflavicoccus mobilis 8321.</title>
        <authorList>
            <consortium name="US DOE Joint Genome Institute"/>
            <person name="Lucas S."/>
            <person name="Han J."/>
            <person name="Lapidus A."/>
            <person name="Cheng J.-F."/>
            <person name="Goodwin L."/>
            <person name="Pitluck S."/>
            <person name="Peters L."/>
            <person name="Ovchinnikova G."/>
            <person name="Lu M."/>
            <person name="Detter J.C."/>
            <person name="Han C."/>
            <person name="Tapia R."/>
            <person name="Land M."/>
            <person name="Hauser L."/>
            <person name="Kyrpides N."/>
            <person name="Ivanova N."/>
            <person name="Pagani I."/>
            <person name="Vogl K."/>
            <person name="Liu Z."/>
            <person name="Imhoff J."/>
            <person name="Thiel V."/>
            <person name="Frigaard N.-U."/>
            <person name="Bryant D."/>
            <person name="Woyke T."/>
        </authorList>
    </citation>
    <scope>NUCLEOTIDE SEQUENCE [LARGE SCALE GENOMIC DNA]</scope>
    <source>
        <strain evidence="19 20">8321</strain>
    </source>
</reference>
<keyword evidence="12 16" id="KW-0472">Membrane</keyword>
<keyword evidence="14 16" id="KW-0131">Cell cycle</keyword>
<dbReference type="PANTHER" id="PTHR30627:SF1">
    <property type="entry name" value="PEPTIDOGLYCAN D,D-TRANSPEPTIDASE FTSI"/>
    <property type="match status" value="1"/>
</dbReference>
<dbReference type="GO" id="GO:0000917">
    <property type="term" value="P:division septum assembly"/>
    <property type="evidence" value="ECO:0007669"/>
    <property type="project" value="UniProtKB-KW"/>
</dbReference>
<keyword evidence="13 16" id="KW-0717">Septation</keyword>
<dbReference type="EMBL" id="CP003051">
    <property type="protein sequence ID" value="AGA91801.1"/>
    <property type="molecule type" value="Genomic_DNA"/>
</dbReference>
<dbReference type="HOGENOM" id="CLU_009289_6_2_6"/>
<dbReference type="STRING" id="765912.Thimo_3117"/>
<dbReference type="InterPro" id="IPR005311">
    <property type="entry name" value="PBP_dimer"/>
</dbReference>
<dbReference type="RefSeq" id="WP_015281929.1">
    <property type="nucleotide sequence ID" value="NC_019940.1"/>
</dbReference>
<evidence type="ECO:0000256" key="6">
    <source>
        <dbReference type="ARBA" id="ARBA00022670"/>
    </source>
</evidence>
<dbReference type="Gene3D" id="1.10.150.770">
    <property type="match status" value="1"/>
</dbReference>
<evidence type="ECO:0000256" key="14">
    <source>
        <dbReference type="ARBA" id="ARBA00023306"/>
    </source>
</evidence>
<proteinExistence type="inferred from homology"/>
<keyword evidence="4 16" id="KW-0132">Cell division</keyword>
<evidence type="ECO:0000256" key="2">
    <source>
        <dbReference type="ARBA" id="ARBA00022475"/>
    </source>
</evidence>
<keyword evidence="10 16" id="KW-0573">Peptidoglycan synthesis</keyword>
<dbReference type="InterPro" id="IPR037532">
    <property type="entry name" value="FtsI_transpept"/>
</dbReference>
<comment type="subcellular location">
    <subcellularLocation>
        <location evidence="16">Cell inner membrane</location>
        <topology evidence="16">Single-pass membrane protein</topology>
    </subcellularLocation>
    <subcellularLocation>
        <location evidence="1">Membrane</location>
    </subcellularLocation>
</comment>
<keyword evidence="3 16" id="KW-0997">Cell inner membrane</keyword>
<keyword evidence="15 16" id="KW-0961">Cell wall biogenesis/degradation</keyword>
<dbReference type="InterPro" id="IPR012338">
    <property type="entry name" value="Beta-lactam/transpept-like"/>
</dbReference>
<dbReference type="Gene3D" id="3.90.1310.10">
    <property type="entry name" value="Penicillin-binding protein 2a (Domain 2)"/>
    <property type="match status" value="1"/>
</dbReference>
<keyword evidence="8 16" id="KW-0378">Hydrolase</keyword>
<keyword evidence="5 16" id="KW-0121">Carboxypeptidase</keyword>
<dbReference type="AlphaFoldDB" id="L0H0Q4"/>
<keyword evidence="9 16" id="KW-0133">Cell shape</keyword>
<protein>
    <recommendedName>
        <fullName evidence="16">Peptidoglycan D,D-transpeptidase FtsI</fullName>
        <ecNumber evidence="16">3.4.16.4</ecNumber>
    </recommendedName>
    <alternativeName>
        <fullName evidence="16">Penicillin-binding protein 3</fullName>
        <shortName evidence="16">PBP-3</shortName>
    </alternativeName>
</protein>
<gene>
    <name evidence="16" type="primary">ftsI</name>
    <name evidence="19" type="ORF">Thimo_3117</name>
</gene>
<evidence type="ECO:0000256" key="1">
    <source>
        <dbReference type="ARBA" id="ARBA00004370"/>
    </source>
</evidence>
<dbReference type="SUPFAM" id="SSF56601">
    <property type="entry name" value="beta-lactamase/transpeptidase-like"/>
    <property type="match status" value="1"/>
</dbReference>
<dbReference type="GO" id="GO:0006508">
    <property type="term" value="P:proteolysis"/>
    <property type="evidence" value="ECO:0007669"/>
    <property type="project" value="UniProtKB-KW"/>
</dbReference>
<evidence type="ECO:0000256" key="11">
    <source>
        <dbReference type="ARBA" id="ARBA00022989"/>
    </source>
</evidence>
<dbReference type="GO" id="GO:0009002">
    <property type="term" value="F:serine-type D-Ala-D-Ala carboxypeptidase activity"/>
    <property type="evidence" value="ECO:0007669"/>
    <property type="project" value="UniProtKB-UniRule"/>
</dbReference>
<keyword evidence="20" id="KW-1185">Reference proteome</keyword>
<organism evidence="19 20">
    <name type="scientific">Thioflavicoccus mobilis 8321</name>
    <dbReference type="NCBI Taxonomy" id="765912"/>
    <lineage>
        <taxon>Bacteria</taxon>
        <taxon>Pseudomonadati</taxon>
        <taxon>Pseudomonadota</taxon>
        <taxon>Gammaproteobacteria</taxon>
        <taxon>Chromatiales</taxon>
        <taxon>Chromatiaceae</taxon>
        <taxon>Thioflavicoccus</taxon>
    </lineage>
</organism>
<dbReference type="InterPro" id="IPR036138">
    <property type="entry name" value="PBP_dimer_sf"/>
</dbReference>
<name>L0H0Q4_9GAMM</name>
<feature type="transmembrane region" description="Helical" evidence="16">
    <location>
        <begin position="27"/>
        <end position="45"/>
    </location>
</feature>
<dbReference type="Pfam" id="PF00905">
    <property type="entry name" value="Transpeptidase"/>
    <property type="match status" value="1"/>
</dbReference>
<dbReference type="GO" id="GO:0008658">
    <property type="term" value="F:penicillin binding"/>
    <property type="evidence" value="ECO:0007669"/>
    <property type="project" value="InterPro"/>
</dbReference>
<evidence type="ECO:0000256" key="5">
    <source>
        <dbReference type="ARBA" id="ARBA00022645"/>
    </source>
</evidence>
<dbReference type="KEGG" id="tmb:Thimo_3117"/>
<keyword evidence="2 16" id="KW-1003">Cell membrane</keyword>
<evidence type="ECO:0000256" key="15">
    <source>
        <dbReference type="ARBA" id="ARBA00023316"/>
    </source>
</evidence>
<dbReference type="OrthoDB" id="9766847at2"/>
<dbReference type="GO" id="GO:0009252">
    <property type="term" value="P:peptidoglycan biosynthetic process"/>
    <property type="evidence" value="ECO:0007669"/>
    <property type="project" value="UniProtKB-UniRule"/>
</dbReference>